<dbReference type="Pfam" id="PF00076">
    <property type="entry name" value="RRM_1"/>
    <property type="match status" value="1"/>
</dbReference>
<feature type="compositionally biased region" description="Basic residues" evidence="2">
    <location>
        <begin position="444"/>
        <end position="454"/>
    </location>
</feature>
<feature type="compositionally biased region" description="Polar residues" evidence="2">
    <location>
        <begin position="232"/>
        <end position="243"/>
    </location>
</feature>
<evidence type="ECO:0000256" key="1">
    <source>
        <dbReference type="PROSITE-ProRule" id="PRU00176"/>
    </source>
</evidence>
<proteinExistence type="predicted"/>
<name>A0A433DD08_9FUNG</name>
<feature type="region of interest" description="Disordered" evidence="2">
    <location>
        <begin position="400"/>
        <end position="454"/>
    </location>
</feature>
<dbReference type="PROSITE" id="PS50102">
    <property type="entry name" value="RRM"/>
    <property type="match status" value="1"/>
</dbReference>
<feature type="compositionally biased region" description="Polar residues" evidence="2">
    <location>
        <begin position="1"/>
        <end position="11"/>
    </location>
</feature>
<keyword evidence="1" id="KW-0694">RNA-binding</keyword>
<reference evidence="4 5" key="1">
    <citation type="journal article" date="2018" name="New Phytol.">
        <title>Phylogenomics of Endogonaceae and evolution of mycorrhizas within Mucoromycota.</title>
        <authorList>
            <person name="Chang Y."/>
            <person name="Desiro A."/>
            <person name="Na H."/>
            <person name="Sandor L."/>
            <person name="Lipzen A."/>
            <person name="Clum A."/>
            <person name="Barry K."/>
            <person name="Grigoriev I.V."/>
            <person name="Martin F.M."/>
            <person name="Stajich J.E."/>
            <person name="Smith M.E."/>
            <person name="Bonito G."/>
            <person name="Spatafora J.W."/>
        </authorList>
    </citation>
    <scope>NUCLEOTIDE SEQUENCE [LARGE SCALE GENOMIC DNA]</scope>
    <source>
        <strain evidence="4 5">GMNB39</strain>
    </source>
</reference>
<dbReference type="CDD" id="cd12363">
    <property type="entry name" value="RRM_TRA2"/>
    <property type="match status" value="1"/>
</dbReference>
<dbReference type="Proteomes" id="UP000268093">
    <property type="component" value="Unassembled WGS sequence"/>
</dbReference>
<dbReference type="InterPro" id="IPR035979">
    <property type="entry name" value="RBD_domain_sf"/>
</dbReference>
<dbReference type="InterPro" id="IPR000504">
    <property type="entry name" value="RRM_dom"/>
</dbReference>
<accession>A0A433DD08</accession>
<feature type="compositionally biased region" description="Basic and acidic residues" evidence="2">
    <location>
        <begin position="83"/>
        <end position="96"/>
    </location>
</feature>
<feature type="region of interest" description="Disordered" evidence="2">
    <location>
        <begin position="171"/>
        <end position="248"/>
    </location>
</feature>
<feature type="compositionally biased region" description="Basic and acidic residues" evidence="2">
    <location>
        <begin position="190"/>
        <end position="209"/>
    </location>
</feature>
<dbReference type="Gene3D" id="3.30.70.330">
    <property type="match status" value="1"/>
</dbReference>
<gene>
    <name evidence="4" type="ORF">BC936DRAFT_144119</name>
</gene>
<protein>
    <recommendedName>
        <fullName evidence="3">RRM domain-containing protein</fullName>
    </recommendedName>
</protein>
<organism evidence="4 5">
    <name type="scientific">Jimgerdemannia flammicorona</name>
    <dbReference type="NCBI Taxonomy" id="994334"/>
    <lineage>
        <taxon>Eukaryota</taxon>
        <taxon>Fungi</taxon>
        <taxon>Fungi incertae sedis</taxon>
        <taxon>Mucoromycota</taxon>
        <taxon>Mucoromycotina</taxon>
        <taxon>Endogonomycetes</taxon>
        <taxon>Endogonales</taxon>
        <taxon>Endogonaceae</taxon>
        <taxon>Jimgerdemannia</taxon>
    </lineage>
</organism>
<feature type="compositionally biased region" description="Basic and acidic residues" evidence="2">
    <location>
        <begin position="416"/>
        <end position="429"/>
    </location>
</feature>
<comment type="caution">
    <text evidence="4">The sequence shown here is derived from an EMBL/GenBank/DDBJ whole genome shotgun (WGS) entry which is preliminary data.</text>
</comment>
<feature type="compositionally biased region" description="Basic residues" evidence="2">
    <location>
        <begin position="210"/>
        <end position="222"/>
    </location>
</feature>
<dbReference type="SUPFAM" id="SSF54928">
    <property type="entry name" value="RNA-binding domain, RBD"/>
    <property type="match status" value="1"/>
</dbReference>
<feature type="region of interest" description="Disordered" evidence="2">
    <location>
        <begin position="1"/>
        <end position="96"/>
    </location>
</feature>
<dbReference type="AlphaFoldDB" id="A0A433DD08"/>
<evidence type="ECO:0000313" key="5">
    <source>
        <dbReference type="Proteomes" id="UP000268093"/>
    </source>
</evidence>
<dbReference type="InterPro" id="IPR050441">
    <property type="entry name" value="RBM"/>
</dbReference>
<keyword evidence="5" id="KW-1185">Reference proteome</keyword>
<dbReference type="OrthoDB" id="439808at2759"/>
<dbReference type="InterPro" id="IPR012677">
    <property type="entry name" value="Nucleotide-bd_a/b_plait_sf"/>
</dbReference>
<evidence type="ECO:0000259" key="3">
    <source>
        <dbReference type="PROSITE" id="PS50102"/>
    </source>
</evidence>
<sequence length="454" mass="51938">MNQNRSLTHSSPFIKENVEPMPTVGDDVPKDDRRSRSPSSRSGSHSRSRSRSRDVRDRRSRYAAGSSRGTGNERRRRSPSRSRSRDRDRDRRRSFEDHAEDWACRPFLRVVIPATATNSIITLKAGRTPRLATPPCRNGADLQLMFPIFASFLLTKTQEQLVKYKTFSGARQDKSEAKGPGEKGRKRKEERKEERKEGRILLGKKEKATRLTKTKQKGKCKVARAQDEQAHRSASSHTKQPSCPSIPLPPSILPPPFPRRFCCPFPWGLLGIVLFPIRVARSVALLRGSPAARRRDVVAAEDPTAIANVARTGSVVLKQDQVEPSRVLGVFGLSLRTRERDLEDIMEKYGELNRVTIVYDHRSNRSRGFGFVYFKNQDEATLARNKTNGLEIDGRQIRVDYSMTQRPHTPTPGEYMGDKRRDRYRGGERRRSRSRSRSRERTVRGRRSRSRSYS</sequence>
<dbReference type="EMBL" id="RBNI01003038">
    <property type="protein sequence ID" value="RUP48709.1"/>
    <property type="molecule type" value="Genomic_DNA"/>
</dbReference>
<dbReference type="PANTHER" id="PTHR48034">
    <property type="entry name" value="TRANSFORMER-2 SEX-DETERMINING PROTEIN-RELATED"/>
    <property type="match status" value="1"/>
</dbReference>
<evidence type="ECO:0000256" key="2">
    <source>
        <dbReference type="SAM" id="MobiDB-lite"/>
    </source>
</evidence>
<feature type="compositionally biased region" description="Basic and acidic residues" evidence="2">
    <location>
        <begin position="171"/>
        <end position="183"/>
    </location>
</feature>
<dbReference type="SMART" id="SM00360">
    <property type="entry name" value="RRM"/>
    <property type="match status" value="1"/>
</dbReference>
<feature type="domain" description="RRM" evidence="3">
    <location>
        <begin position="326"/>
        <end position="404"/>
    </location>
</feature>
<dbReference type="GO" id="GO:0003723">
    <property type="term" value="F:RNA binding"/>
    <property type="evidence" value="ECO:0007669"/>
    <property type="project" value="UniProtKB-UniRule"/>
</dbReference>
<evidence type="ECO:0000313" key="4">
    <source>
        <dbReference type="EMBL" id="RUP48709.1"/>
    </source>
</evidence>